<sequence length="243" mass="28025">MLDNKFKLDNRFKAYLIFSSVITLFWSIMGFGEFGLILWLHFVAISFYVCCNKKLLVKIGKIDPIDIFYLFLTFFSGQILGMFLNITIGDPKYDQLQEMMANNLTFVLIVTFITAPLAEEVIFRGIIYSTLKKTLPVSLSRCLQAILFSLFHGTLTHLCPTFIFALYQAYIFDKYKDLKASIISHICFNICSFLIPCLMRIPLNNVSVIASSVAFVIFSLYLLFNKYNNLEFFDDLSILESLR</sequence>
<dbReference type="InterPro" id="IPR052710">
    <property type="entry name" value="CAAX_protease"/>
</dbReference>
<dbReference type="AlphaFoldDB" id="B0S4A3"/>
<organism evidence="3 4">
    <name type="scientific">Finegoldia magna (strain ATCC 29328 / DSM 20472 / WAL 2508)</name>
    <name type="common">Peptostreptococcus magnus</name>
    <dbReference type="NCBI Taxonomy" id="334413"/>
    <lineage>
        <taxon>Bacteria</taxon>
        <taxon>Bacillati</taxon>
        <taxon>Bacillota</taxon>
        <taxon>Tissierellia</taxon>
        <taxon>Tissierellales</taxon>
        <taxon>Peptoniphilaceae</taxon>
        <taxon>Finegoldia</taxon>
    </lineage>
</organism>
<dbReference type="EMBL" id="AP008972">
    <property type="protein sequence ID" value="BAG09094.1"/>
    <property type="molecule type" value="Genomic_DNA"/>
</dbReference>
<keyword evidence="1" id="KW-0812">Transmembrane</keyword>
<evidence type="ECO:0000259" key="2">
    <source>
        <dbReference type="Pfam" id="PF02517"/>
    </source>
</evidence>
<dbReference type="RefSeq" id="WP_012289857.1">
    <property type="nucleotide sequence ID" value="NC_010371.1"/>
</dbReference>
<feature type="transmembrane region" description="Helical" evidence="1">
    <location>
        <begin position="12"/>
        <end position="31"/>
    </location>
</feature>
<dbReference type="GO" id="GO:0080120">
    <property type="term" value="P:CAAX-box protein maturation"/>
    <property type="evidence" value="ECO:0007669"/>
    <property type="project" value="UniProtKB-ARBA"/>
</dbReference>
<feature type="transmembrane region" description="Helical" evidence="1">
    <location>
        <begin position="106"/>
        <end position="127"/>
    </location>
</feature>
<feature type="transmembrane region" description="Helical" evidence="1">
    <location>
        <begin position="67"/>
        <end position="86"/>
    </location>
</feature>
<proteinExistence type="predicted"/>
<feature type="domain" description="CAAX prenyl protease 2/Lysostaphin resistance protein A-like" evidence="2">
    <location>
        <begin position="103"/>
        <end position="190"/>
    </location>
</feature>
<dbReference type="Pfam" id="PF02517">
    <property type="entry name" value="Rce1-like"/>
    <property type="match status" value="1"/>
</dbReference>
<dbReference type="KEGG" id="fma:FMG_P0045"/>
<gene>
    <name evidence="3" type="ordered locus">FMG_P0045</name>
</gene>
<name>B0S4A3_FINM2</name>
<dbReference type="InterPro" id="IPR003675">
    <property type="entry name" value="Rce1/LyrA-like_dom"/>
</dbReference>
<dbReference type="HOGENOM" id="CLU_1092823_0_0_9"/>
<evidence type="ECO:0000313" key="4">
    <source>
        <dbReference type="Proteomes" id="UP000001319"/>
    </source>
</evidence>
<evidence type="ECO:0000256" key="1">
    <source>
        <dbReference type="SAM" id="Phobius"/>
    </source>
</evidence>
<accession>B0S4A3</accession>
<dbReference type="Proteomes" id="UP000001319">
    <property type="component" value="Plasmid pFMC"/>
</dbReference>
<dbReference type="PANTHER" id="PTHR36435:SF1">
    <property type="entry name" value="CAAX AMINO TERMINAL PROTEASE FAMILY PROTEIN"/>
    <property type="match status" value="1"/>
</dbReference>
<dbReference type="GO" id="GO:0004175">
    <property type="term" value="F:endopeptidase activity"/>
    <property type="evidence" value="ECO:0007669"/>
    <property type="project" value="UniProtKB-ARBA"/>
</dbReference>
<feature type="transmembrane region" description="Helical" evidence="1">
    <location>
        <begin position="182"/>
        <end position="199"/>
    </location>
</feature>
<keyword evidence="4" id="KW-1185">Reference proteome</keyword>
<geneLocation type="plasmid" evidence="3 4">
    <name>pFMC</name>
</geneLocation>
<feature type="transmembrane region" description="Helical" evidence="1">
    <location>
        <begin position="147"/>
        <end position="170"/>
    </location>
</feature>
<keyword evidence="3" id="KW-0614">Plasmid</keyword>
<reference evidence="3 4" key="1">
    <citation type="journal article" date="2008" name="DNA Res.">
        <title>Complete genome sequence of Finegoldia magna, an anaerobic opportunistic pathogen.</title>
        <authorList>
            <person name="Goto T."/>
            <person name="Yamashita A."/>
            <person name="Hirakawa H."/>
            <person name="Matsutani M."/>
            <person name="Todo K."/>
            <person name="Ohshima K."/>
            <person name="Toh H."/>
            <person name="Miyamoto K."/>
            <person name="Kuhara S."/>
            <person name="Hattori M."/>
            <person name="Shimizu T."/>
            <person name="Akimoto S."/>
        </authorList>
    </citation>
    <scope>NUCLEOTIDE SEQUENCE [LARGE SCALE GENOMIC DNA]</scope>
    <source>
        <strain evidence="4">ATCC 29328 / DSM 20472 / WAL 2508</strain>
        <plasmid evidence="3 4">pFMC</plasmid>
    </source>
</reference>
<dbReference type="PANTHER" id="PTHR36435">
    <property type="entry name" value="SLR1288 PROTEIN"/>
    <property type="match status" value="1"/>
</dbReference>
<dbReference type="eggNOG" id="COG1266">
    <property type="taxonomic scope" value="Bacteria"/>
</dbReference>
<feature type="transmembrane region" description="Helical" evidence="1">
    <location>
        <begin position="206"/>
        <end position="224"/>
    </location>
</feature>
<keyword evidence="1" id="KW-0472">Membrane</keyword>
<evidence type="ECO:0000313" key="3">
    <source>
        <dbReference type="EMBL" id="BAG09094.1"/>
    </source>
</evidence>
<protein>
    <submittedName>
        <fullName evidence="3">Conserved membrane protein</fullName>
    </submittedName>
</protein>
<keyword evidence="1" id="KW-1133">Transmembrane helix</keyword>